<evidence type="ECO:0000256" key="1">
    <source>
        <dbReference type="SAM" id="MobiDB-lite"/>
    </source>
</evidence>
<dbReference type="EMBL" id="JACAZI010000003">
    <property type="protein sequence ID" value="KAF7366139.1"/>
    <property type="molecule type" value="Genomic_DNA"/>
</dbReference>
<accession>A0A8H6YWS6</accession>
<feature type="region of interest" description="Disordered" evidence="1">
    <location>
        <begin position="56"/>
        <end position="75"/>
    </location>
</feature>
<gene>
    <name evidence="2" type="ORF">MVEN_00490800</name>
</gene>
<evidence type="ECO:0000313" key="3">
    <source>
        <dbReference type="Proteomes" id="UP000620124"/>
    </source>
</evidence>
<proteinExistence type="predicted"/>
<sequence>MIQPALSCLFIRARTVLPSPPPVPLRTLMGLALLRPQIGISRAYQTRPHALHLSSRYVTPPSPHRHPIPSSQSPIPSPVPASGLVLACTYWIVHLARSVSYSSSASLLSLAPGPRPAGTSKPTVLLPSLTAAAPPYEQRDAVHEGVPQAQAQQYEDYNTRSVLKYRCTASLFSAAPLLTLARAAHCGGSCFVDAEVPSLTRSTRCAGVPPGLCALALRVSCSMLRVLDFFMWSPLTSAIAQE</sequence>
<evidence type="ECO:0000313" key="2">
    <source>
        <dbReference type="EMBL" id="KAF7366139.1"/>
    </source>
</evidence>
<protein>
    <submittedName>
        <fullName evidence="2">Uncharacterized protein</fullName>
    </submittedName>
</protein>
<comment type="caution">
    <text evidence="2">The sequence shown here is derived from an EMBL/GenBank/DDBJ whole genome shotgun (WGS) entry which is preliminary data.</text>
</comment>
<reference evidence="2" key="1">
    <citation type="submission" date="2020-05" db="EMBL/GenBank/DDBJ databases">
        <title>Mycena genomes resolve the evolution of fungal bioluminescence.</title>
        <authorList>
            <person name="Tsai I.J."/>
        </authorList>
    </citation>
    <scope>NUCLEOTIDE SEQUENCE</scope>
    <source>
        <strain evidence="2">CCC161011</strain>
    </source>
</reference>
<keyword evidence="3" id="KW-1185">Reference proteome</keyword>
<name>A0A8H6YWS6_9AGAR</name>
<dbReference type="AlphaFoldDB" id="A0A8H6YWS6"/>
<dbReference type="Proteomes" id="UP000620124">
    <property type="component" value="Unassembled WGS sequence"/>
</dbReference>
<dbReference type="OrthoDB" id="3069753at2759"/>
<organism evidence="2 3">
    <name type="scientific">Mycena venus</name>
    <dbReference type="NCBI Taxonomy" id="2733690"/>
    <lineage>
        <taxon>Eukaryota</taxon>
        <taxon>Fungi</taxon>
        <taxon>Dikarya</taxon>
        <taxon>Basidiomycota</taxon>
        <taxon>Agaricomycotina</taxon>
        <taxon>Agaricomycetes</taxon>
        <taxon>Agaricomycetidae</taxon>
        <taxon>Agaricales</taxon>
        <taxon>Marasmiineae</taxon>
        <taxon>Mycenaceae</taxon>
        <taxon>Mycena</taxon>
    </lineage>
</organism>